<evidence type="ECO:0000259" key="3">
    <source>
        <dbReference type="Pfam" id="PF00685"/>
    </source>
</evidence>
<dbReference type="Pfam" id="PF00685">
    <property type="entry name" value="Sulfotransfer_1"/>
    <property type="match status" value="1"/>
</dbReference>
<comment type="similarity">
    <text evidence="1">Belongs to the sulfotransferase 1 family.</text>
</comment>
<evidence type="ECO:0000256" key="2">
    <source>
        <dbReference type="ARBA" id="ARBA00022679"/>
    </source>
</evidence>
<dbReference type="GO" id="GO:0016740">
    <property type="term" value="F:transferase activity"/>
    <property type="evidence" value="ECO:0007669"/>
    <property type="project" value="UniProtKB-KW"/>
</dbReference>
<keyword evidence="2" id="KW-0808">Transferase</keyword>
<dbReference type="Proteomes" id="UP001607302">
    <property type="component" value="Unassembled WGS sequence"/>
</dbReference>
<evidence type="ECO:0000313" key="4">
    <source>
        <dbReference type="EMBL" id="KAL2735202.1"/>
    </source>
</evidence>
<accession>A0ABD2BR01</accession>
<sequence length="339" mass="40055">MDGGIPKYVLFNEEEKKLADKHFAACKRGFIRIGEKKWTISYRYTEQGAAVYNSKPRPDDTWVVSYPRSDNLYLGLGTTLTLELVWLVINDMNFEEAKNRSLHYRFPFFELDILTGDYDDSVSNSSNKNLRLNPEFANKLPSPRFIKSHMPFELLPNLLDSDCKIVYVARNPKDMVVSLYYFLQVIKGVEYKGTFEEFCEYFMKDLTYYSPYWTHLKDAWAERHRSNLLFIFYEEILNDMSNTIKKVAKFFGKSYNEETISKLVDHLQIDNFRKNPMVNSASPNKNEEVRSEMFVRRGKVGGWKEIFTKELEEKFDAWIKENMKDTDLTFPIDLENEEK</sequence>
<proteinExistence type="inferred from homology"/>
<name>A0ABD2BR01_VESSQ</name>
<evidence type="ECO:0000313" key="5">
    <source>
        <dbReference type="Proteomes" id="UP001607302"/>
    </source>
</evidence>
<dbReference type="AlphaFoldDB" id="A0ABD2BR01"/>
<keyword evidence="5" id="KW-1185">Reference proteome</keyword>
<dbReference type="InterPro" id="IPR000863">
    <property type="entry name" value="Sulfotransferase_dom"/>
</dbReference>
<dbReference type="PANTHER" id="PTHR11783">
    <property type="entry name" value="SULFOTRANSFERASE SULT"/>
    <property type="match status" value="1"/>
</dbReference>
<dbReference type="EMBL" id="JAUDFV010000064">
    <property type="protein sequence ID" value="KAL2735202.1"/>
    <property type="molecule type" value="Genomic_DNA"/>
</dbReference>
<evidence type="ECO:0000256" key="1">
    <source>
        <dbReference type="ARBA" id="ARBA00005771"/>
    </source>
</evidence>
<gene>
    <name evidence="4" type="ORF">V1478_002842</name>
</gene>
<reference evidence="4 5" key="1">
    <citation type="journal article" date="2024" name="Ann. Entomol. Soc. Am.">
        <title>Genomic analyses of the southern and eastern yellowjacket wasps (Hymenoptera: Vespidae) reveal evolutionary signatures of social life.</title>
        <authorList>
            <person name="Catto M.A."/>
            <person name="Caine P.B."/>
            <person name="Orr S.E."/>
            <person name="Hunt B.G."/>
            <person name="Goodisman M.A.D."/>
        </authorList>
    </citation>
    <scope>NUCLEOTIDE SEQUENCE [LARGE SCALE GENOMIC DNA]</scope>
    <source>
        <strain evidence="4">233</strain>
        <tissue evidence="4">Head and thorax</tissue>
    </source>
</reference>
<organism evidence="4 5">
    <name type="scientific">Vespula squamosa</name>
    <name type="common">Southern yellow jacket</name>
    <name type="synonym">Wasp</name>
    <dbReference type="NCBI Taxonomy" id="30214"/>
    <lineage>
        <taxon>Eukaryota</taxon>
        <taxon>Metazoa</taxon>
        <taxon>Ecdysozoa</taxon>
        <taxon>Arthropoda</taxon>
        <taxon>Hexapoda</taxon>
        <taxon>Insecta</taxon>
        <taxon>Pterygota</taxon>
        <taxon>Neoptera</taxon>
        <taxon>Endopterygota</taxon>
        <taxon>Hymenoptera</taxon>
        <taxon>Apocrita</taxon>
        <taxon>Aculeata</taxon>
        <taxon>Vespoidea</taxon>
        <taxon>Vespidae</taxon>
        <taxon>Vespinae</taxon>
        <taxon>Vespula</taxon>
    </lineage>
</organism>
<feature type="domain" description="Sulfotransferase" evidence="3">
    <location>
        <begin position="58"/>
        <end position="326"/>
    </location>
</feature>
<comment type="caution">
    <text evidence="4">The sequence shown here is derived from an EMBL/GenBank/DDBJ whole genome shotgun (WGS) entry which is preliminary data.</text>
</comment>
<dbReference type="Gene3D" id="3.40.50.300">
    <property type="entry name" value="P-loop containing nucleotide triphosphate hydrolases"/>
    <property type="match status" value="1"/>
</dbReference>
<dbReference type="InterPro" id="IPR027417">
    <property type="entry name" value="P-loop_NTPase"/>
</dbReference>
<protein>
    <submittedName>
        <fullName evidence="4">Sulfotransferase 1C4-like isoform X2</fullName>
    </submittedName>
</protein>
<dbReference type="SUPFAM" id="SSF52540">
    <property type="entry name" value="P-loop containing nucleoside triphosphate hydrolases"/>
    <property type="match status" value="1"/>
</dbReference>